<evidence type="ECO:0000256" key="1">
    <source>
        <dbReference type="ARBA" id="ARBA00022723"/>
    </source>
</evidence>
<keyword evidence="9" id="KW-1185">Reference proteome</keyword>
<gene>
    <name evidence="8" type="ORF">OHC33_003112</name>
</gene>
<keyword evidence="3" id="KW-0805">Transcription regulation</keyword>
<evidence type="ECO:0000256" key="6">
    <source>
        <dbReference type="ARBA" id="ARBA00023242"/>
    </source>
</evidence>
<dbReference type="GO" id="GO:0003677">
    <property type="term" value="F:DNA binding"/>
    <property type="evidence" value="ECO:0007669"/>
    <property type="project" value="UniProtKB-KW"/>
</dbReference>
<organism evidence="8 9">
    <name type="scientific">Knufia fluminis</name>
    <dbReference type="NCBI Taxonomy" id="191047"/>
    <lineage>
        <taxon>Eukaryota</taxon>
        <taxon>Fungi</taxon>
        <taxon>Dikarya</taxon>
        <taxon>Ascomycota</taxon>
        <taxon>Pezizomycotina</taxon>
        <taxon>Eurotiomycetes</taxon>
        <taxon>Chaetothyriomycetidae</taxon>
        <taxon>Chaetothyriales</taxon>
        <taxon>Trichomeriaceae</taxon>
        <taxon>Knufia</taxon>
    </lineage>
</organism>
<keyword evidence="2" id="KW-0862">Zinc</keyword>
<dbReference type="InterPro" id="IPR052360">
    <property type="entry name" value="Transcr_Regulatory_Proteins"/>
</dbReference>
<evidence type="ECO:0000256" key="7">
    <source>
        <dbReference type="SAM" id="MobiDB-lite"/>
    </source>
</evidence>
<comment type="caution">
    <text evidence="8">The sequence shown here is derived from an EMBL/GenBank/DDBJ whole genome shotgun (WGS) entry which is preliminary data.</text>
</comment>
<name>A0AAN8I769_9EURO</name>
<keyword evidence="6" id="KW-0539">Nucleus</keyword>
<keyword evidence="5" id="KW-0804">Transcription</keyword>
<proteinExistence type="predicted"/>
<evidence type="ECO:0000256" key="2">
    <source>
        <dbReference type="ARBA" id="ARBA00022833"/>
    </source>
</evidence>
<feature type="region of interest" description="Disordered" evidence="7">
    <location>
        <begin position="1"/>
        <end position="24"/>
    </location>
</feature>
<accession>A0AAN8I769</accession>
<dbReference type="AlphaFoldDB" id="A0AAN8I769"/>
<evidence type="ECO:0000313" key="9">
    <source>
        <dbReference type="Proteomes" id="UP001316803"/>
    </source>
</evidence>
<keyword evidence="4" id="KW-0238">DNA-binding</keyword>
<protein>
    <submittedName>
        <fullName evidence="8">Uncharacterized protein</fullName>
    </submittedName>
</protein>
<sequence length="492" mass="54371">MFVDSGSSRPSSSGRIRSPPSLASSPAVALDTLHLTQNESRTLDYFLHRAAPCLAATQDASFWTSLVPRAIRQDTAALNAVLAISCMFEHPPETSDVLRATSAITTTQSQALKWQSQSIKGFHTSLSQFQPHDKSQTEIALLSCVLLTTIEYQQNNVHNALALLKHGYDMASTIPVSTTSNNISSTIKGILVPILARQTVLMASFGTLPPKKWFARFQSTAPTFISTITSLTDARAGLYTCLFKAMEFAHIARAAYMLDTPPDMSPLGPLKSQQAAVMAELAQWDKAFFLFNQNRTGKSSLSQQEQLAATTMIMYYNVAYIWTSTEFDATHTAQDSLLHRFERIIQCAETLLDAAKANRSSAPTPTPFSFEMGIIPPLFFTGTQCRHPLIRRKTIELLRRAPKQEALFAAELNARAIEKVIELEEHDSLRYSVANGSWDGTLPSQEMRCDNAAIVYEMGGGKKLRPKLSFVRGYMRDESGKPAMERGAVPLY</sequence>
<dbReference type="Proteomes" id="UP001316803">
    <property type="component" value="Unassembled WGS sequence"/>
</dbReference>
<evidence type="ECO:0000256" key="5">
    <source>
        <dbReference type="ARBA" id="ARBA00023163"/>
    </source>
</evidence>
<dbReference type="EMBL" id="JAKLMC020000006">
    <property type="protein sequence ID" value="KAK5955474.1"/>
    <property type="molecule type" value="Genomic_DNA"/>
</dbReference>
<evidence type="ECO:0000313" key="8">
    <source>
        <dbReference type="EMBL" id="KAK5955474.1"/>
    </source>
</evidence>
<evidence type="ECO:0000256" key="3">
    <source>
        <dbReference type="ARBA" id="ARBA00023015"/>
    </source>
</evidence>
<dbReference type="PANTHER" id="PTHR36206:SF14">
    <property type="entry name" value="ZN(2)-C6 FUNGAL-TYPE DOMAIN-CONTAINING PROTEIN-RELATED"/>
    <property type="match status" value="1"/>
</dbReference>
<dbReference type="GO" id="GO:0046872">
    <property type="term" value="F:metal ion binding"/>
    <property type="evidence" value="ECO:0007669"/>
    <property type="project" value="UniProtKB-KW"/>
</dbReference>
<evidence type="ECO:0000256" key="4">
    <source>
        <dbReference type="ARBA" id="ARBA00023125"/>
    </source>
</evidence>
<reference evidence="8 9" key="1">
    <citation type="submission" date="2022-12" db="EMBL/GenBank/DDBJ databases">
        <title>Genomic features and morphological characterization of a novel Knufia sp. strain isolated from spacecraft assembly facility.</title>
        <authorList>
            <person name="Teixeira M."/>
            <person name="Chander A.M."/>
            <person name="Stajich J.E."/>
            <person name="Venkateswaran K."/>
        </authorList>
    </citation>
    <scope>NUCLEOTIDE SEQUENCE [LARGE SCALE GENOMIC DNA]</scope>
    <source>
        <strain evidence="8 9">FJI-L2-BK-P2</strain>
    </source>
</reference>
<keyword evidence="1" id="KW-0479">Metal-binding</keyword>
<dbReference type="PANTHER" id="PTHR36206">
    <property type="entry name" value="ASPERCRYPTIN BIOSYNTHESIS CLUSTER-SPECIFIC TRANSCRIPTION REGULATOR ATNN-RELATED"/>
    <property type="match status" value="1"/>
</dbReference>